<feature type="compositionally biased region" description="Low complexity" evidence="1">
    <location>
        <begin position="325"/>
        <end position="334"/>
    </location>
</feature>
<dbReference type="RefSeq" id="XP_016268017.1">
    <property type="nucleotide sequence ID" value="XM_016400964.1"/>
</dbReference>
<dbReference type="HOGENOM" id="CLU_826489_0_0_1"/>
<evidence type="ECO:0000256" key="2">
    <source>
        <dbReference type="SAM" id="Phobius"/>
    </source>
</evidence>
<dbReference type="VEuPathDB" id="FungiDB:PV06_00463"/>
<protein>
    <submittedName>
        <fullName evidence="3">Uncharacterized protein</fullName>
    </submittedName>
</protein>
<feature type="compositionally biased region" description="Basic and acidic residues" evidence="1">
    <location>
        <begin position="167"/>
        <end position="182"/>
    </location>
</feature>
<sequence length="334" mass="36277">MLYTISVYQLFWGLLSQIFGFVDICLALSLIAFAITNISIACQKCTGKTLFEVVCLTITTIKGGRRGAGRVSVACQTTQTFGGYRSVATQTNPCDDDFHYNKRFPRRLRNNGVPCPFLRVPDEGVSVFADRRNAYRLRGRFALVQDAQPSGTNTAGVTPGTPFSGLGKRDMDSFEDQSTHEESESELELVARPDRKILAPRVRGAGTVQCPIAPQSAALAGVLLDDNEDGTTIDIDDEENDDLEIIIDKIVLPSAPHVEEQSPRVEAQSPRVEADMGEKGEEDGKEDGGDVGPGEALVLEVEEEEGDSMAPADFGEDDDDDDMEFAPAGFGEEE</sequence>
<dbReference type="AlphaFoldDB" id="A0A0D2B6B1"/>
<keyword evidence="2" id="KW-1133">Transmembrane helix</keyword>
<evidence type="ECO:0000256" key="1">
    <source>
        <dbReference type="SAM" id="MobiDB-lite"/>
    </source>
</evidence>
<organism evidence="3 4">
    <name type="scientific">Exophiala oligosperma</name>
    <dbReference type="NCBI Taxonomy" id="215243"/>
    <lineage>
        <taxon>Eukaryota</taxon>
        <taxon>Fungi</taxon>
        <taxon>Dikarya</taxon>
        <taxon>Ascomycota</taxon>
        <taxon>Pezizomycotina</taxon>
        <taxon>Eurotiomycetes</taxon>
        <taxon>Chaetothyriomycetidae</taxon>
        <taxon>Chaetothyriales</taxon>
        <taxon>Herpotrichiellaceae</taxon>
        <taxon>Exophiala</taxon>
    </lineage>
</organism>
<keyword evidence="2" id="KW-0472">Membrane</keyword>
<dbReference type="OrthoDB" id="10512572at2759"/>
<evidence type="ECO:0000313" key="4">
    <source>
        <dbReference type="Proteomes" id="UP000053342"/>
    </source>
</evidence>
<feature type="transmembrane region" description="Helical" evidence="2">
    <location>
        <begin position="12"/>
        <end position="35"/>
    </location>
</feature>
<accession>A0A0D2B6B1</accession>
<keyword evidence="4" id="KW-1185">Reference proteome</keyword>
<gene>
    <name evidence="3" type="ORF">PV06_00463</name>
</gene>
<feature type="region of interest" description="Disordered" evidence="1">
    <location>
        <begin position="148"/>
        <end position="184"/>
    </location>
</feature>
<dbReference type="Proteomes" id="UP000053342">
    <property type="component" value="Unassembled WGS sequence"/>
</dbReference>
<reference evidence="3 4" key="1">
    <citation type="submission" date="2015-01" db="EMBL/GenBank/DDBJ databases">
        <title>The Genome Sequence of Exophiala oligosperma CBS72588.</title>
        <authorList>
            <consortium name="The Broad Institute Genomics Platform"/>
            <person name="Cuomo C."/>
            <person name="de Hoog S."/>
            <person name="Gorbushina A."/>
            <person name="Stielow B."/>
            <person name="Teixiera M."/>
            <person name="Abouelleil A."/>
            <person name="Chapman S.B."/>
            <person name="Priest M."/>
            <person name="Young S.K."/>
            <person name="Wortman J."/>
            <person name="Nusbaum C."/>
            <person name="Birren B."/>
        </authorList>
    </citation>
    <scope>NUCLEOTIDE SEQUENCE [LARGE SCALE GENOMIC DNA]</scope>
    <source>
        <strain evidence="3 4">CBS 72588</strain>
    </source>
</reference>
<name>A0A0D2B6B1_9EURO</name>
<dbReference type="GeneID" id="27352537"/>
<feature type="compositionally biased region" description="Acidic residues" evidence="1">
    <location>
        <begin position="314"/>
        <end position="324"/>
    </location>
</feature>
<proteinExistence type="predicted"/>
<keyword evidence="2" id="KW-0812">Transmembrane</keyword>
<feature type="region of interest" description="Disordered" evidence="1">
    <location>
        <begin position="254"/>
        <end position="334"/>
    </location>
</feature>
<dbReference type="EMBL" id="KN847332">
    <property type="protein sequence ID" value="KIW47801.1"/>
    <property type="molecule type" value="Genomic_DNA"/>
</dbReference>
<evidence type="ECO:0000313" key="3">
    <source>
        <dbReference type="EMBL" id="KIW47801.1"/>
    </source>
</evidence>